<proteinExistence type="predicted"/>
<accession>A0AAD4DA83</accession>
<gene>
    <name evidence="2" type="ORF">BGZ95_000520</name>
</gene>
<comment type="caution">
    <text evidence="2">The sequence shown here is derived from an EMBL/GenBank/DDBJ whole genome shotgun (WGS) entry which is preliminary data.</text>
</comment>
<reference evidence="2" key="1">
    <citation type="journal article" date="2020" name="Fungal Divers.">
        <title>Resolving the Mortierellaceae phylogeny through synthesis of multi-gene phylogenetics and phylogenomics.</title>
        <authorList>
            <person name="Vandepol N."/>
            <person name="Liber J."/>
            <person name="Desiro A."/>
            <person name="Na H."/>
            <person name="Kennedy M."/>
            <person name="Barry K."/>
            <person name="Grigoriev I.V."/>
            <person name="Miller A.N."/>
            <person name="O'Donnell K."/>
            <person name="Stajich J.E."/>
            <person name="Bonito G."/>
        </authorList>
    </citation>
    <scope>NUCLEOTIDE SEQUENCE</scope>
    <source>
        <strain evidence="2">NRRL 28262</strain>
    </source>
</reference>
<dbReference type="EMBL" id="JAAAIL010001098">
    <property type="protein sequence ID" value="KAG0271631.1"/>
    <property type="molecule type" value="Genomic_DNA"/>
</dbReference>
<sequence length="402" mass="43221">MTTTHLKNFLPGNTHAKKPAATGVATAHKAAVSETPVSSNNNAVGVKADTDATAQGKASDHMLTTGSRKRSILLNMMLPPEPPAVDAKLALPPVVLFPPVLEPEGSITIQDRSVDVSAETHHTASTTTSNSTSWSLRSWAWGGKEGAGHISKRTKGQHSQVEGYHKDKHGKKHDAGVKKDGIIKTVNVVESKTTTTVSKTTQVRTWMSRIGGSDRSESDAAVPALTVATTGASNTTALETATVPAGMVQQQQQQQQQQEQQLTAASQSTSSTSQVQVDQHGNVMAVQQRQEIIHQEIHQKTRSVALVSVNVSVSDVFGIGKVMEVILALFHAHGAFLRRNPFWLQCVLMTWEGVVVLMLVWGLLRVVGLAEVIVWGADDLIRGTLSTVQMLGRTLQSYLSPY</sequence>
<feature type="region of interest" description="Disordered" evidence="1">
    <location>
        <begin position="145"/>
        <end position="175"/>
    </location>
</feature>
<evidence type="ECO:0000313" key="3">
    <source>
        <dbReference type="Proteomes" id="UP001194580"/>
    </source>
</evidence>
<evidence type="ECO:0000313" key="2">
    <source>
        <dbReference type="EMBL" id="KAG0271631.1"/>
    </source>
</evidence>
<protein>
    <submittedName>
        <fullName evidence="2">Uncharacterized protein</fullName>
    </submittedName>
</protein>
<dbReference type="Proteomes" id="UP001194580">
    <property type="component" value="Unassembled WGS sequence"/>
</dbReference>
<keyword evidence="3" id="KW-1185">Reference proteome</keyword>
<organism evidence="2 3">
    <name type="scientific">Linnemannia exigua</name>
    <dbReference type="NCBI Taxonomy" id="604196"/>
    <lineage>
        <taxon>Eukaryota</taxon>
        <taxon>Fungi</taxon>
        <taxon>Fungi incertae sedis</taxon>
        <taxon>Mucoromycota</taxon>
        <taxon>Mortierellomycotina</taxon>
        <taxon>Mortierellomycetes</taxon>
        <taxon>Mortierellales</taxon>
        <taxon>Mortierellaceae</taxon>
        <taxon>Linnemannia</taxon>
    </lineage>
</organism>
<name>A0AAD4DA83_9FUNG</name>
<evidence type="ECO:0000256" key="1">
    <source>
        <dbReference type="SAM" id="MobiDB-lite"/>
    </source>
</evidence>
<feature type="region of interest" description="Disordered" evidence="1">
    <location>
        <begin position="1"/>
        <end position="20"/>
    </location>
</feature>
<dbReference type="AlphaFoldDB" id="A0AAD4DA83"/>